<evidence type="ECO:0000256" key="2">
    <source>
        <dbReference type="SAM" id="MobiDB-lite"/>
    </source>
</evidence>
<gene>
    <name evidence="3" type="ORF">F443_13142</name>
</gene>
<feature type="region of interest" description="Disordered" evidence="2">
    <location>
        <begin position="130"/>
        <end position="150"/>
    </location>
</feature>
<accession>V9EU89</accession>
<organism evidence="3 4">
    <name type="scientific">Phytophthora nicotianae P1569</name>
    <dbReference type="NCBI Taxonomy" id="1317065"/>
    <lineage>
        <taxon>Eukaryota</taxon>
        <taxon>Sar</taxon>
        <taxon>Stramenopiles</taxon>
        <taxon>Oomycota</taxon>
        <taxon>Peronosporomycetes</taxon>
        <taxon>Peronosporales</taxon>
        <taxon>Peronosporaceae</taxon>
        <taxon>Phytophthora</taxon>
    </lineage>
</organism>
<reference evidence="3 4" key="1">
    <citation type="submission" date="2013-11" db="EMBL/GenBank/DDBJ databases">
        <title>The Genome Sequence of Phytophthora parasitica P1569.</title>
        <authorList>
            <consortium name="The Broad Institute Genomics Platform"/>
            <person name="Russ C."/>
            <person name="Tyler B."/>
            <person name="Panabieres F."/>
            <person name="Shan W."/>
            <person name="Tripathy S."/>
            <person name="Grunwald N."/>
            <person name="Machado M."/>
            <person name="Johnson C.S."/>
            <person name="Arredondo F."/>
            <person name="Hong C."/>
            <person name="Coffey M."/>
            <person name="Young S.K."/>
            <person name="Zeng Q."/>
            <person name="Gargeya S."/>
            <person name="Fitzgerald M."/>
            <person name="Abouelleil A."/>
            <person name="Alvarado L."/>
            <person name="Chapman S.B."/>
            <person name="Gainer-Dewar J."/>
            <person name="Goldberg J."/>
            <person name="Griggs A."/>
            <person name="Gujja S."/>
            <person name="Hansen M."/>
            <person name="Howarth C."/>
            <person name="Imamovic A."/>
            <person name="Ireland A."/>
            <person name="Larimer J."/>
            <person name="McCowan C."/>
            <person name="Murphy C."/>
            <person name="Pearson M."/>
            <person name="Poon T.W."/>
            <person name="Priest M."/>
            <person name="Roberts A."/>
            <person name="Saif S."/>
            <person name="Shea T."/>
            <person name="Sykes S."/>
            <person name="Wortman J."/>
            <person name="Nusbaum C."/>
            <person name="Birren B."/>
        </authorList>
    </citation>
    <scope>NUCLEOTIDE SEQUENCE [LARGE SCALE GENOMIC DNA]</scope>
    <source>
        <strain evidence="3 4">P1569</strain>
    </source>
</reference>
<feature type="compositionally biased region" description="Polar residues" evidence="2">
    <location>
        <begin position="131"/>
        <end position="140"/>
    </location>
</feature>
<dbReference type="AlphaFoldDB" id="V9EU89"/>
<evidence type="ECO:0000313" key="3">
    <source>
        <dbReference type="EMBL" id="ETI41642.1"/>
    </source>
</evidence>
<keyword evidence="4" id="KW-1185">Reference proteome</keyword>
<evidence type="ECO:0000256" key="1">
    <source>
        <dbReference type="SAM" id="Coils"/>
    </source>
</evidence>
<comment type="caution">
    <text evidence="3">The sequence shown here is derived from an EMBL/GenBank/DDBJ whole genome shotgun (WGS) entry which is preliminary data.</text>
</comment>
<sequence>MSETSYRSLQLDLIPVIEVSWLAQSTLKMLAQAPHQYLQAPQVNQVVEPKLPNPANTSVRHLVYLELLRVELRLVSGMRSRSHHREVLPTITATDWLTRREPELVDVVELWPTLLSARLKIKSVLVKRVQQKTTPDSAGHTQREDTYRSTRSDKLYDKLGRLKSKCARLEKKREEEREKNKNLELSNTRLHSELIAIRGTMRGGWNESTSEFSC</sequence>
<name>V9EU89_PHYNI</name>
<keyword evidence="1" id="KW-0175">Coiled coil</keyword>
<dbReference type="HOGENOM" id="CLU_1291239_0_0_1"/>
<proteinExistence type="predicted"/>
<feature type="compositionally biased region" description="Basic and acidic residues" evidence="2">
    <location>
        <begin position="141"/>
        <end position="150"/>
    </location>
</feature>
<dbReference type="Proteomes" id="UP000018721">
    <property type="component" value="Unassembled WGS sequence"/>
</dbReference>
<dbReference type="EMBL" id="ANIZ01002250">
    <property type="protein sequence ID" value="ETI41642.1"/>
    <property type="molecule type" value="Genomic_DNA"/>
</dbReference>
<feature type="coiled-coil region" evidence="1">
    <location>
        <begin position="152"/>
        <end position="193"/>
    </location>
</feature>
<protein>
    <submittedName>
        <fullName evidence="3">Uncharacterized protein</fullName>
    </submittedName>
</protein>
<evidence type="ECO:0000313" key="4">
    <source>
        <dbReference type="Proteomes" id="UP000018721"/>
    </source>
</evidence>